<keyword evidence="1" id="KW-0812">Transmembrane</keyword>
<dbReference type="InParanoid" id="A0A059CJ69"/>
<keyword evidence="1" id="KW-1133">Transmembrane helix</keyword>
<evidence type="ECO:0000313" key="2">
    <source>
        <dbReference type="EMBL" id="KCW78299.1"/>
    </source>
</evidence>
<feature type="transmembrane region" description="Helical" evidence="1">
    <location>
        <begin position="12"/>
        <end position="30"/>
    </location>
</feature>
<accession>A0A059CJ69</accession>
<name>A0A059CJ69_EUCGR</name>
<dbReference type="EMBL" id="KK198756">
    <property type="protein sequence ID" value="KCW78299.1"/>
    <property type="molecule type" value="Genomic_DNA"/>
</dbReference>
<keyword evidence="1" id="KW-0472">Membrane</keyword>
<reference evidence="2" key="1">
    <citation type="submission" date="2013-07" db="EMBL/GenBank/DDBJ databases">
        <title>The genome of Eucalyptus grandis.</title>
        <authorList>
            <person name="Schmutz J."/>
            <person name="Hayes R."/>
            <person name="Myburg A."/>
            <person name="Tuskan G."/>
            <person name="Grattapaglia D."/>
            <person name="Rokhsar D.S."/>
        </authorList>
    </citation>
    <scope>NUCLEOTIDE SEQUENCE</scope>
    <source>
        <tissue evidence="2">Leaf extractions</tissue>
    </source>
</reference>
<sequence length="86" mass="9003">METAEKKEVGRLRGSILALPLAAGLAVGLFDLLGLGEVGPGQVLDFGDVVVLGDVDAGHGPQQEREAAPYDAHLAEFAGFESNRWS</sequence>
<protein>
    <submittedName>
        <fullName evidence="2">Uncharacterized protein</fullName>
    </submittedName>
</protein>
<dbReference type="AlphaFoldDB" id="A0A059CJ69"/>
<evidence type="ECO:0000256" key="1">
    <source>
        <dbReference type="SAM" id="Phobius"/>
    </source>
</evidence>
<gene>
    <name evidence="2" type="ORF">EUGRSUZ_D02476</name>
</gene>
<proteinExistence type="predicted"/>
<organism evidence="2">
    <name type="scientific">Eucalyptus grandis</name>
    <name type="common">Flooded gum</name>
    <dbReference type="NCBI Taxonomy" id="71139"/>
    <lineage>
        <taxon>Eukaryota</taxon>
        <taxon>Viridiplantae</taxon>
        <taxon>Streptophyta</taxon>
        <taxon>Embryophyta</taxon>
        <taxon>Tracheophyta</taxon>
        <taxon>Spermatophyta</taxon>
        <taxon>Magnoliopsida</taxon>
        <taxon>eudicotyledons</taxon>
        <taxon>Gunneridae</taxon>
        <taxon>Pentapetalae</taxon>
        <taxon>rosids</taxon>
        <taxon>malvids</taxon>
        <taxon>Myrtales</taxon>
        <taxon>Myrtaceae</taxon>
        <taxon>Myrtoideae</taxon>
        <taxon>Eucalypteae</taxon>
        <taxon>Eucalyptus</taxon>
    </lineage>
</organism>
<dbReference type="Gramene" id="KCW78299">
    <property type="protein sequence ID" value="KCW78299"/>
    <property type="gene ID" value="EUGRSUZ_D02476"/>
</dbReference>